<dbReference type="Pfam" id="PF06980">
    <property type="entry name" value="DUF1302"/>
    <property type="match status" value="1"/>
</dbReference>
<dbReference type="InterPro" id="IPR010727">
    <property type="entry name" value="DUF1302"/>
</dbReference>
<comment type="caution">
    <text evidence="2">The sequence shown here is derived from an EMBL/GenBank/DDBJ whole genome shotgun (WGS) entry which is preliminary data.</text>
</comment>
<evidence type="ECO:0000256" key="1">
    <source>
        <dbReference type="SAM" id="SignalP"/>
    </source>
</evidence>
<gene>
    <name evidence="2" type="ORF">Q4490_04535</name>
</gene>
<evidence type="ECO:0000313" key="3">
    <source>
        <dbReference type="Proteomes" id="UP001169862"/>
    </source>
</evidence>
<name>A0AAW7XFL1_9GAMM</name>
<proteinExistence type="predicted"/>
<dbReference type="AlphaFoldDB" id="A0AAW7XFL1"/>
<accession>A0AAW7XFL1</accession>
<feature type="signal peptide" evidence="1">
    <location>
        <begin position="1"/>
        <end position="24"/>
    </location>
</feature>
<dbReference type="Proteomes" id="UP001169862">
    <property type="component" value="Unassembled WGS sequence"/>
</dbReference>
<protein>
    <submittedName>
        <fullName evidence="2">DUF1302 family protein</fullName>
    </submittedName>
</protein>
<dbReference type="SUPFAM" id="SSF56935">
    <property type="entry name" value="Porins"/>
    <property type="match status" value="1"/>
</dbReference>
<keyword evidence="1" id="KW-0732">Signal</keyword>
<reference evidence="2" key="1">
    <citation type="submission" date="2023-07" db="EMBL/GenBank/DDBJ databases">
        <title>Genome content predicts the carbon catabolic preferences of heterotrophic bacteria.</title>
        <authorList>
            <person name="Gralka M."/>
        </authorList>
    </citation>
    <scope>NUCLEOTIDE SEQUENCE</scope>
    <source>
        <strain evidence="2">I2M16</strain>
    </source>
</reference>
<dbReference type="EMBL" id="JAUOPG010000002">
    <property type="protein sequence ID" value="MDO6452825.1"/>
    <property type="molecule type" value="Genomic_DNA"/>
</dbReference>
<dbReference type="RefSeq" id="WP_277252810.1">
    <property type="nucleotide sequence ID" value="NZ_CAXHZV010000002.1"/>
</dbReference>
<sequence length="537" mass="58677">MTKTPFRLKLVALAIASSASSAYAFNFETGNPDLRISLDNTIKYSTSFRVKDASAALTDGDSNKNQNDGDNNFDKGMVSNRLDLLTQFDASYKDRFGVRVTGAAWYDDVYHGSTDNDNVDGTSNHTPAKEFSDKAEEVMGGDAEILDAFVYARFPFVDGMEGTIRVGRHTLLWGESLFYGSNGIAGGQGPVDVVKLTSVPNSQFKETLRPTGKVSVDVPLSESLSLGAYVGYEWEKSRLLPAGAFLSAGDALEGERINTFGPFAFINEHDMDASDSGQYGIQLRYSDFNTETDYGLYATRYHAAGPSNNYFMPTGPGQGTYRWVFAENIEAYGFSVAKTVGRWSLAGEVSYRRNTPLASKGQTFDVPNQYDNNKNPGYAVGETAHAQFSWIANVPTFIAQEASFIGEIAWNTRLKTTENEDMLNTNADKSAIGMRLVYRPTYRQVFDGLDLTPSIGISRTWGKSSAVGPAFGVDGGGDINIGVNALYLNKWNASLNFVSYYGPKGAFLDDEGSPPKAQYKQALKDRNFISASISTTF</sequence>
<organism evidence="2 3">
    <name type="scientific">Neptunomonas phycophila</name>
    <dbReference type="NCBI Taxonomy" id="1572645"/>
    <lineage>
        <taxon>Bacteria</taxon>
        <taxon>Pseudomonadati</taxon>
        <taxon>Pseudomonadota</taxon>
        <taxon>Gammaproteobacteria</taxon>
        <taxon>Oceanospirillales</taxon>
        <taxon>Oceanospirillaceae</taxon>
        <taxon>Neptunomonas</taxon>
    </lineage>
</organism>
<evidence type="ECO:0000313" key="2">
    <source>
        <dbReference type="EMBL" id="MDO6452825.1"/>
    </source>
</evidence>
<feature type="chain" id="PRO_5043499440" evidence="1">
    <location>
        <begin position="25"/>
        <end position="537"/>
    </location>
</feature>